<dbReference type="Proteomes" id="UP000244937">
    <property type="component" value="Chromosome"/>
</dbReference>
<dbReference type="OrthoDB" id="1441538at2"/>
<gene>
    <name evidence="1" type="ORF">HYN49_09865</name>
</gene>
<dbReference type="KEGG" id="fpal:HYN49_09865"/>
<evidence type="ECO:0000313" key="1">
    <source>
        <dbReference type="EMBL" id="AWI27259.1"/>
    </source>
</evidence>
<evidence type="ECO:0000313" key="2">
    <source>
        <dbReference type="Proteomes" id="UP000244937"/>
    </source>
</evidence>
<sequence>MTSVQDTAEIIKIKVFLEAIGIKLIPKTLPDSTFLRGLDLGPDIVYVDFEKMKYPGDILHEAGHIAVTMPSDRKLIGSIAMPEGWPTQGDEIAAMLWSFAAAKHLDLPLEFVFHPNGYKGNSAWLIDNFRNKAYIGLPLLEWYGMALSEQKAAAANKQPFPFMQSWMRE</sequence>
<dbReference type="AlphaFoldDB" id="A0A2S1SLI9"/>
<dbReference type="RefSeq" id="WP_108905026.1">
    <property type="nucleotide sequence ID" value="NZ_CP029187.1"/>
</dbReference>
<name>A0A2S1SLI9_9FLAO</name>
<proteinExistence type="predicted"/>
<accession>A0A2S1SLI9</accession>
<dbReference type="EMBL" id="CP029187">
    <property type="protein sequence ID" value="AWI27259.1"/>
    <property type="molecule type" value="Genomic_DNA"/>
</dbReference>
<keyword evidence="2" id="KW-1185">Reference proteome</keyword>
<reference evidence="1 2" key="1">
    <citation type="submission" date="2018-05" db="EMBL/GenBank/DDBJ databases">
        <title>Genome sequencing of Flavobacterium sp. HYN0049.</title>
        <authorList>
            <person name="Yi H."/>
            <person name="Baek C."/>
        </authorList>
    </citation>
    <scope>NUCLEOTIDE SEQUENCE [LARGE SCALE GENOMIC DNA]</scope>
    <source>
        <strain evidence="1 2">HYN0049</strain>
    </source>
</reference>
<organism evidence="1 2">
    <name type="scientific">Flavobacterium pallidum</name>
    <dbReference type="NCBI Taxonomy" id="2172098"/>
    <lineage>
        <taxon>Bacteria</taxon>
        <taxon>Pseudomonadati</taxon>
        <taxon>Bacteroidota</taxon>
        <taxon>Flavobacteriia</taxon>
        <taxon>Flavobacteriales</taxon>
        <taxon>Flavobacteriaceae</taxon>
        <taxon>Flavobacterium</taxon>
    </lineage>
</organism>
<protein>
    <submittedName>
        <fullName evidence="1">Uncharacterized protein</fullName>
    </submittedName>
</protein>